<dbReference type="SMART" id="SM00923">
    <property type="entry name" value="MbtH"/>
    <property type="match status" value="1"/>
</dbReference>
<sequence length="67" mass="7438">MTQPDLTQTLWRVLRNSEGRFSLLHANHPIPAGWSPVGDAAGRADCLDRIGALWTDMRPLSVQEALK</sequence>
<dbReference type="PANTHER" id="PTHR38444">
    <property type="entry name" value="ENTEROBACTIN BIOSYNTHESIS PROTEIN YBDZ"/>
    <property type="match status" value="1"/>
</dbReference>
<reference evidence="2 3" key="1">
    <citation type="submission" date="2017-07" db="EMBL/GenBank/DDBJ databases">
        <title>Genome Sequence of Sulfitobacter pseudonitzschiae Strain SMR1 Isolated from a culture of the Diatom Skeletonema marinoi.</title>
        <authorList>
            <person name="Topel M."/>
            <person name="Pinder M.I.M."/>
            <person name="Johansson O.N."/>
            <person name="Kourtchenko O."/>
            <person name="Godhe A."/>
            <person name="Clarke A.K."/>
        </authorList>
    </citation>
    <scope>NUCLEOTIDE SEQUENCE [LARGE SCALE GENOMIC DNA]</scope>
    <source>
        <strain evidence="2 3">SMR1</strain>
    </source>
</reference>
<gene>
    <name evidence="2" type="ORF">SULPSESMR1_00168</name>
</gene>
<dbReference type="Proteomes" id="UP000199754">
    <property type="component" value="Chromosome"/>
</dbReference>
<proteinExistence type="predicted"/>
<dbReference type="AlphaFoldDB" id="A0A221JW88"/>
<dbReference type="KEGG" id="spse:SULPSESMR1_00168"/>
<dbReference type="SUPFAM" id="SSF160582">
    <property type="entry name" value="MbtH-like"/>
    <property type="match status" value="1"/>
</dbReference>
<dbReference type="GO" id="GO:0005829">
    <property type="term" value="C:cytosol"/>
    <property type="evidence" value="ECO:0007669"/>
    <property type="project" value="TreeGrafter"/>
</dbReference>
<dbReference type="RefSeq" id="WP_089419117.1">
    <property type="nucleotide sequence ID" value="NZ_CP022415.1"/>
</dbReference>
<accession>A0A221JW88</accession>
<name>A0A221JW88_9RHOB</name>
<dbReference type="EMBL" id="CP022415">
    <property type="protein sequence ID" value="ASM71006.1"/>
    <property type="molecule type" value="Genomic_DNA"/>
</dbReference>
<dbReference type="PANTHER" id="PTHR38444:SF1">
    <property type="entry name" value="ENTEROBACTIN BIOSYNTHESIS PROTEIN YBDZ"/>
    <property type="match status" value="1"/>
</dbReference>
<evidence type="ECO:0000259" key="1">
    <source>
        <dbReference type="SMART" id="SM00923"/>
    </source>
</evidence>
<dbReference type="OrthoDB" id="7584480at2"/>
<feature type="domain" description="MbtH-like" evidence="1">
    <location>
        <begin position="2"/>
        <end position="52"/>
    </location>
</feature>
<dbReference type="GO" id="GO:0019290">
    <property type="term" value="P:siderophore biosynthetic process"/>
    <property type="evidence" value="ECO:0007669"/>
    <property type="project" value="TreeGrafter"/>
</dbReference>
<protein>
    <submittedName>
        <fullName evidence="2">MbtH-like protein</fullName>
    </submittedName>
</protein>
<keyword evidence="3" id="KW-1185">Reference proteome</keyword>
<dbReference type="InterPro" id="IPR005153">
    <property type="entry name" value="MbtH-like_dom"/>
</dbReference>
<evidence type="ECO:0000313" key="3">
    <source>
        <dbReference type="Proteomes" id="UP000199754"/>
    </source>
</evidence>
<dbReference type="Gene3D" id="3.90.820.10">
    <property type="entry name" value="Structural Genomics, Unknown Function 30-nov-00 1gh9 Mol_id"/>
    <property type="match status" value="1"/>
</dbReference>
<evidence type="ECO:0000313" key="2">
    <source>
        <dbReference type="EMBL" id="ASM71006.1"/>
    </source>
</evidence>
<dbReference type="Pfam" id="PF03621">
    <property type="entry name" value="MbtH"/>
    <property type="match status" value="1"/>
</dbReference>
<dbReference type="InterPro" id="IPR037407">
    <property type="entry name" value="MLP_fam"/>
</dbReference>
<dbReference type="InterPro" id="IPR038020">
    <property type="entry name" value="MbtH-like_sf"/>
</dbReference>
<organism evidence="2 3">
    <name type="scientific">Pseudosulfitobacter pseudonitzschiae</name>
    <dbReference type="NCBI Taxonomy" id="1402135"/>
    <lineage>
        <taxon>Bacteria</taxon>
        <taxon>Pseudomonadati</taxon>
        <taxon>Pseudomonadota</taxon>
        <taxon>Alphaproteobacteria</taxon>
        <taxon>Rhodobacterales</taxon>
        <taxon>Roseobacteraceae</taxon>
        <taxon>Pseudosulfitobacter</taxon>
    </lineage>
</organism>